<dbReference type="KEGG" id="scac:106083412"/>
<dbReference type="InterPro" id="IPR021854">
    <property type="entry name" value="WASH1_WAHD"/>
</dbReference>
<keyword evidence="2" id="KW-0009">Actin-binding</keyword>
<evidence type="ECO:0000256" key="3">
    <source>
        <dbReference type="SAM" id="Coils"/>
    </source>
</evidence>
<dbReference type="EnsemblMetazoa" id="SCAU002217-RA">
    <property type="protein sequence ID" value="SCAU002217-PA"/>
    <property type="gene ID" value="SCAU002217"/>
</dbReference>
<dbReference type="PANTHER" id="PTHR23331:SF1">
    <property type="entry name" value="WASH COMPLEX SUBUNIT 1"/>
    <property type="match status" value="1"/>
</dbReference>
<feature type="compositionally biased region" description="Pro residues" evidence="4">
    <location>
        <begin position="349"/>
        <end position="360"/>
    </location>
</feature>
<dbReference type="STRING" id="35570.A0A1I8NUS0"/>
<gene>
    <name evidence="6" type="primary">106083412</name>
</gene>
<feature type="compositionally biased region" description="Polar residues" evidence="4">
    <location>
        <begin position="400"/>
        <end position="425"/>
    </location>
</feature>
<feature type="coiled-coil region" evidence="3">
    <location>
        <begin position="42"/>
        <end position="69"/>
    </location>
</feature>
<dbReference type="InterPro" id="IPR028290">
    <property type="entry name" value="WASH1"/>
</dbReference>
<dbReference type="GO" id="GO:0042147">
    <property type="term" value="P:retrograde transport, endosome to Golgi"/>
    <property type="evidence" value="ECO:0007669"/>
    <property type="project" value="TreeGrafter"/>
</dbReference>
<feature type="compositionally biased region" description="Basic and acidic residues" evidence="4">
    <location>
        <begin position="450"/>
        <end position="459"/>
    </location>
</feature>
<dbReference type="Pfam" id="PF11945">
    <property type="entry name" value="WASH_WAHD"/>
    <property type="match status" value="1"/>
</dbReference>
<evidence type="ECO:0000313" key="7">
    <source>
        <dbReference type="Proteomes" id="UP000095300"/>
    </source>
</evidence>
<dbReference type="AlphaFoldDB" id="A0A1I8NUS0"/>
<dbReference type="PROSITE" id="PS51082">
    <property type="entry name" value="WH2"/>
    <property type="match status" value="1"/>
</dbReference>
<dbReference type="GO" id="GO:0005829">
    <property type="term" value="C:cytosol"/>
    <property type="evidence" value="ECO:0007669"/>
    <property type="project" value="GOC"/>
</dbReference>
<dbReference type="GO" id="GO:0005769">
    <property type="term" value="C:early endosome"/>
    <property type="evidence" value="ECO:0007669"/>
    <property type="project" value="InterPro"/>
</dbReference>
<dbReference type="GO" id="GO:0043014">
    <property type="term" value="F:alpha-tubulin binding"/>
    <property type="evidence" value="ECO:0007669"/>
    <property type="project" value="InterPro"/>
</dbReference>
<feature type="region of interest" description="Disordered" evidence="4">
    <location>
        <begin position="207"/>
        <end position="246"/>
    </location>
</feature>
<reference evidence="6" key="1">
    <citation type="submission" date="2020-05" db="UniProtKB">
        <authorList>
            <consortium name="EnsemblMetazoa"/>
        </authorList>
    </citation>
    <scope>IDENTIFICATION</scope>
    <source>
        <strain evidence="6">USDA</strain>
    </source>
</reference>
<feature type="compositionally biased region" description="Polar residues" evidence="4">
    <location>
        <begin position="362"/>
        <end position="371"/>
    </location>
</feature>
<feature type="compositionally biased region" description="Acidic residues" evidence="4">
    <location>
        <begin position="491"/>
        <end position="504"/>
    </location>
</feature>
<keyword evidence="3" id="KW-0175">Coiled coil</keyword>
<dbReference type="Proteomes" id="UP000095300">
    <property type="component" value="Unassembled WGS sequence"/>
</dbReference>
<feature type="domain" description="WH2" evidence="5">
    <location>
        <begin position="374"/>
        <end position="396"/>
    </location>
</feature>
<dbReference type="GO" id="GO:0034314">
    <property type="term" value="P:Arp2/3 complex-mediated actin nucleation"/>
    <property type="evidence" value="ECO:0007669"/>
    <property type="project" value="InterPro"/>
</dbReference>
<feature type="compositionally biased region" description="Polar residues" evidence="4">
    <location>
        <begin position="211"/>
        <end position="221"/>
    </location>
</feature>
<evidence type="ECO:0000259" key="5">
    <source>
        <dbReference type="PROSITE" id="PS51082"/>
    </source>
</evidence>
<dbReference type="OrthoDB" id="307871at2759"/>
<comment type="similarity">
    <text evidence="1">Belongs to the WASH1 family.</text>
</comment>
<feature type="region of interest" description="Disordered" evidence="4">
    <location>
        <begin position="303"/>
        <end position="504"/>
    </location>
</feature>
<protein>
    <recommendedName>
        <fullName evidence="5">WH2 domain-containing protein</fullName>
    </recommendedName>
</protein>
<evidence type="ECO:0000313" key="6">
    <source>
        <dbReference type="EnsemblMetazoa" id="SCAU002217-PA"/>
    </source>
</evidence>
<dbReference type="GO" id="GO:0055037">
    <property type="term" value="C:recycling endosome"/>
    <property type="evidence" value="ECO:0007669"/>
    <property type="project" value="TreeGrafter"/>
</dbReference>
<organism evidence="6 7">
    <name type="scientific">Stomoxys calcitrans</name>
    <name type="common">Stable fly</name>
    <name type="synonym">Conops calcitrans</name>
    <dbReference type="NCBI Taxonomy" id="35570"/>
    <lineage>
        <taxon>Eukaryota</taxon>
        <taxon>Metazoa</taxon>
        <taxon>Ecdysozoa</taxon>
        <taxon>Arthropoda</taxon>
        <taxon>Hexapoda</taxon>
        <taxon>Insecta</taxon>
        <taxon>Pterygota</taxon>
        <taxon>Neoptera</taxon>
        <taxon>Endopterygota</taxon>
        <taxon>Diptera</taxon>
        <taxon>Brachycera</taxon>
        <taxon>Muscomorpha</taxon>
        <taxon>Muscoidea</taxon>
        <taxon>Muscidae</taxon>
        <taxon>Stomoxys</taxon>
    </lineage>
</organism>
<dbReference type="GO" id="GO:0071203">
    <property type="term" value="C:WASH complex"/>
    <property type="evidence" value="ECO:0007669"/>
    <property type="project" value="InterPro"/>
</dbReference>
<evidence type="ECO:0000256" key="2">
    <source>
        <dbReference type="ARBA" id="ARBA00023203"/>
    </source>
</evidence>
<feature type="compositionally biased region" description="Pro residues" evidence="4">
    <location>
        <begin position="330"/>
        <end position="342"/>
    </location>
</feature>
<name>A0A1I8NUS0_STOCA</name>
<feature type="compositionally biased region" description="Polar residues" evidence="4">
    <location>
        <begin position="303"/>
        <end position="322"/>
    </location>
</feature>
<evidence type="ECO:0000256" key="4">
    <source>
        <dbReference type="SAM" id="MobiDB-lite"/>
    </source>
</evidence>
<accession>A0A1I8NUS0</accession>
<evidence type="ECO:0000256" key="1">
    <source>
        <dbReference type="ARBA" id="ARBA00005602"/>
    </source>
</evidence>
<dbReference type="InterPro" id="IPR003124">
    <property type="entry name" value="WH2_dom"/>
</dbReference>
<sequence>MFTVPIVPPDLRHEETIIQAAYALDSLQNTINTIFRCIDNRIEQNNAKVGELQSRIKKSQEKIKSLQGTRKAIHIYAPARFPANHVFKDDIPVTFKKGITSDEVKGVKNATEGYEVKSKIDLSLPSINEKLVFFHVRETDQTTGVDNNMKKERLNIKQVQDLGVLPNDLRSVASVLLFNSEYSPYSLEEENAEKRENWKRAKLLRTKRNQKSIASNQTTSKHVLEPAPHSLAHRNEKLTPSGGLKYTPKLIEAPELDLPWDLPDLQGIADDLRFEGQEAKQKIAPSLGLVVESLPDLDQLMQESAKGSQTSKESNVEQVSKSTADKLGDCPPPPPPPPPQPAPMTSNLVPPPPPPLPPAQKPNISTANSAAADSRSELMAAIRNAGGMGKAPLKRAAAPITSNNSENSVHPGIAQNTQQRKNTPSPGGDLMTDLHNKLLMRRKGISGAKENQDNVRKNESSTTSTPSGNPVISRLSSLIPPPVARTKIASEDEDDDSNDADWVD</sequence>
<proteinExistence type="inferred from homology"/>
<dbReference type="GO" id="GO:0006887">
    <property type="term" value="P:exocytosis"/>
    <property type="evidence" value="ECO:0007669"/>
    <property type="project" value="TreeGrafter"/>
</dbReference>
<keyword evidence="7" id="KW-1185">Reference proteome</keyword>
<dbReference type="GO" id="GO:0043015">
    <property type="term" value="F:gamma-tubulin binding"/>
    <property type="evidence" value="ECO:0007669"/>
    <property type="project" value="TreeGrafter"/>
</dbReference>
<dbReference type="GO" id="GO:0003779">
    <property type="term" value="F:actin binding"/>
    <property type="evidence" value="ECO:0007669"/>
    <property type="project" value="UniProtKB-KW"/>
</dbReference>
<dbReference type="PANTHER" id="PTHR23331">
    <property type="entry name" value="CXYORF1"/>
    <property type="match status" value="1"/>
</dbReference>
<feature type="compositionally biased region" description="Polar residues" evidence="4">
    <location>
        <begin position="460"/>
        <end position="476"/>
    </location>
</feature>
<dbReference type="GO" id="GO:0032456">
    <property type="term" value="P:endocytic recycling"/>
    <property type="evidence" value="ECO:0007669"/>
    <property type="project" value="TreeGrafter"/>
</dbReference>
<dbReference type="VEuPathDB" id="VectorBase:SCAU002217"/>